<dbReference type="AlphaFoldDB" id="A0A2T7PGE0"/>
<feature type="region of interest" description="Disordered" evidence="1">
    <location>
        <begin position="133"/>
        <end position="185"/>
    </location>
</feature>
<name>A0A2T7PGE0_POMCA</name>
<feature type="compositionally biased region" description="Basic and acidic residues" evidence="1">
    <location>
        <begin position="1"/>
        <end position="11"/>
    </location>
</feature>
<feature type="compositionally biased region" description="Low complexity" evidence="1">
    <location>
        <begin position="133"/>
        <end position="152"/>
    </location>
</feature>
<evidence type="ECO:0000313" key="2">
    <source>
        <dbReference type="EMBL" id="PVD32492.1"/>
    </source>
</evidence>
<dbReference type="OrthoDB" id="10025005at2759"/>
<protein>
    <submittedName>
        <fullName evidence="2">Uncharacterized protein</fullName>
    </submittedName>
</protein>
<keyword evidence="3" id="KW-1185">Reference proteome</keyword>
<gene>
    <name evidence="2" type="ORF">C0Q70_07931</name>
</gene>
<feature type="region of interest" description="Disordered" evidence="1">
    <location>
        <begin position="1"/>
        <end position="50"/>
    </location>
</feature>
<organism evidence="2 3">
    <name type="scientific">Pomacea canaliculata</name>
    <name type="common">Golden apple snail</name>
    <dbReference type="NCBI Taxonomy" id="400727"/>
    <lineage>
        <taxon>Eukaryota</taxon>
        <taxon>Metazoa</taxon>
        <taxon>Spiralia</taxon>
        <taxon>Lophotrochozoa</taxon>
        <taxon>Mollusca</taxon>
        <taxon>Gastropoda</taxon>
        <taxon>Caenogastropoda</taxon>
        <taxon>Architaenioglossa</taxon>
        <taxon>Ampullarioidea</taxon>
        <taxon>Ampullariidae</taxon>
        <taxon>Pomacea</taxon>
    </lineage>
</organism>
<evidence type="ECO:0000256" key="1">
    <source>
        <dbReference type="SAM" id="MobiDB-lite"/>
    </source>
</evidence>
<reference evidence="2 3" key="1">
    <citation type="submission" date="2018-04" db="EMBL/GenBank/DDBJ databases">
        <title>The genome of golden apple snail Pomacea canaliculata provides insight into stress tolerance and invasive adaptation.</title>
        <authorList>
            <person name="Liu C."/>
            <person name="Liu B."/>
            <person name="Ren Y."/>
            <person name="Zhang Y."/>
            <person name="Wang H."/>
            <person name="Li S."/>
            <person name="Jiang F."/>
            <person name="Yin L."/>
            <person name="Zhang G."/>
            <person name="Qian W."/>
            <person name="Fan W."/>
        </authorList>
    </citation>
    <scope>NUCLEOTIDE SEQUENCE [LARGE SCALE GENOMIC DNA]</scope>
    <source>
        <strain evidence="2">SZHN2017</strain>
        <tissue evidence="2">Muscle</tissue>
    </source>
</reference>
<accession>A0A2T7PGE0</accession>
<dbReference type="Proteomes" id="UP000245119">
    <property type="component" value="Linkage Group LG4"/>
</dbReference>
<evidence type="ECO:0000313" key="3">
    <source>
        <dbReference type="Proteomes" id="UP000245119"/>
    </source>
</evidence>
<dbReference type="EMBL" id="PZQS01000004">
    <property type="protein sequence ID" value="PVD32492.1"/>
    <property type="molecule type" value="Genomic_DNA"/>
</dbReference>
<comment type="caution">
    <text evidence="2">The sequence shown here is derived from an EMBL/GenBank/DDBJ whole genome shotgun (WGS) entry which is preliminary data.</text>
</comment>
<feature type="compositionally biased region" description="Low complexity" evidence="1">
    <location>
        <begin position="167"/>
        <end position="176"/>
    </location>
</feature>
<sequence length="185" mass="19036">MLVLNHSDKPDGGWTPRPQPQLPLDRSPPRLLEISPASPPLKLTDVSRAADAQGASTALSSLLVAPNAQVTLNSAAGPTPSITSSLPVFEPRSNLEDQLVTLTASRCGWLSTGPLPSVVTDGAVIEPLVTTVPSSLSSSPTTATVLASPTASQNPEQRSRDPPTPPGTNSSPTAPTKNSLVIVNT</sequence>
<proteinExistence type="predicted"/>